<proteinExistence type="predicted"/>
<keyword evidence="2" id="KW-1185">Reference proteome</keyword>
<reference evidence="1" key="1">
    <citation type="submission" date="2019-10" db="EMBL/GenBank/DDBJ databases">
        <authorList>
            <consortium name="DOE Joint Genome Institute"/>
            <person name="Kuo A."/>
            <person name="Miyauchi S."/>
            <person name="Kiss E."/>
            <person name="Drula E."/>
            <person name="Kohler A."/>
            <person name="Sanchez-Garcia M."/>
            <person name="Andreopoulos B."/>
            <person name="Barry K.W."/>
            <person name="Bonito G."/>
            <person name="Buee M."/>
            <person name="Carver A."/>
            <person name="Chen C."/>
            <person name="Cichocki N."/>
            <person name="Clum A."/>
            <person name="Culley D."/>
            <person name="Crous P.W."/>
            <person name="Fauchery L."/>
            <person name="Girlanda M."/>
            <person name="Hayes R."/>
            <person name="Keri Z."/>
            <person name="Labutti K."/>
            <person name="Lipzen A."/>
            <person name="Lombard V."/>
            <person name="Magnuson J."/>
            <person name="Maillard F."/>
            <person name="Morin E."/>
            <person name="Murat C."/>
            <person name="Nolan M."/>
            <person name="Ohm R."/>
            <person name="Pangilinan J."/>
            <person name="Pereira M."/>
            <person name="Perotto S."/>
            <person name="Peter M."/>
            <person name="Riley R."/>
            <person name="Sitrit Y."/>
            <person name="Stielow B."/>
            <person name="Szollosi G."/>
            <person name="Zifcakova L."/>
            <person name="Stursova M."/>
            <person name="Spatafora J.W."/>
            <person name="Tedersoo L."/>
            <person name="Vaario L.-M."/>
            <person name="Yamada A."/>
            <person name="Yan M."/>
            <person name="Wang P."/>
            <person name="Xu J."/>
            <person name="Bruns T."/>
            <person name="Baldrian P."/>
            <person name="Vilgalys R."/>
            <person name="Henrissat B."/>
            <person name="Grigoriev I.V."/>
            <person name="Hibbett D."/>
            <person name="Nagy L.G."/>
            <person name="Martin F.M."/>
        </authorList>
    </citation>
    <scope>NUCLEOTIDE SEQUENCE</scope>
    <source>
        <strain evidence="1">P2</strain>
    </source>
</reference>
<accession>A0ACB6Z102</accession>
<protein>
    <submittedName>
        <fullName evidence="1">Uncharacterized protein</fullName>
    </submittedName>
</protein>
<reference evidence="1" key="2">
    <citation type="journal article" date="2020" name="Nat. Commun.">
        <title>Large-scale genome sequencing of mycorrhizal fungi provides insights into the early evolution of symbiotic traits.</title>
        <authorList>
            <person name="Miyauchi S."/>
            <person name="Kiss E."/>
            <person name="Kuo A."/>
            <person name="Drula E."/>
            <person name="Kohler A."/>
            <person name="Sanchez-Garcia M."/>
            <person name="Morin E."/>
            <person name="Andreopoulos B."/>
            <person name="Barry K.W."/>
            <person name="Bonito G."/>
            <person name="Buee M."/>
            <person name="Carver A."/>
            <person name="Chen C."/>
            <person name="Cichocki N."/>
            <person name="Clum A."/>
            <person name="Culley D."/>
            <person name="Crous P.W."/>
            <person name="Fauchery L."/>
            <person name="Girlanda M."/>
            <person name="Hayes R.D."/>
            <person name="Keri Z."/>
            <person name="LaButti K."/>
            <person name="Lipzen A."/>
            <person name="Lombard V."/>
            <person name="Magnuson J."/>
            <person name="Maillard F."/>
            <person name="Murat C."/>
            <person name="Nolan M."/>
            <person name="Ohm R.A."/>
            <person name="Pangilinan J."/>
            <person name="Pereira M.F."/>
            <person name="Perotto S."/>
            <person name="Peter M."/>
            <person name="Pfister S."/>
            <person name="Riley R."/>
            <person name="Sitrit Y."/>
            <person name="Stielow J.B."/>
            <person name="Szollosi G."/>
            <person name="Zifcakova L."/>
            <person name="Stursova M."/>
            <person name="Spatafora J.W."/>
            <person name="Tedersoo L."/>
            <person name="Vaario L.M."/>
            <person name="Yamada A."/>
            <person name="Yan M."/>
            <person name="Wang P."/>
            <person name="Xu J."/>
            <person name="Bruns T."/>
            <person name="Baldrian P."/>
            <person name="Vilgalys R."/>
            <person name="Dunand C."/>
            <person name="Henrissat B."/>
            <person name="Grigoriev I.V."/>
            <person name="Hibbett D."/>
            <person name="Nagy L.G."/>
            <person name="Martin F.M."/>
        </authorList>
    </citation>
    <scope>NUCLEOTIDE SEQUENCE</scope>
    <source>
        <strain evidence="1">P2</strain>
    </source>
</reference>
<dbReference type="Proteomes" id="UP000886501">
    <property type="component" value="Unassembled WGS sequence"/>
</dbReference>
<comment type="caution">
    <text evidence="1">The sequence shown here is derived from an EMBL/GenBank/DDBJ whole genome shotgun (WGS) entry which is preliminary data.</text>
</comment>
<organism evidence="1 2">
    <name type="scientific">Thelephora ganbajun</name>
    <name type="common">Ganba fungus</name>
    <dbReference type="NCBI Taxonomy" id="370292"/>
    <lineage>
        <taxon>Eukaryota</taxon>
        <taxon>Fungi</taxon>
        <taxon>Dikarya</taxon>
        <taxon>Basidiomycota</taxon>
        <taxon>Agaricomycotina</taxon>
        <taxon>Agaricomycetes</taxon>
        <taxon>Thelephorales</taxon>
        <taxon>Thelephoraceae</taxon>
        <taxon>Thelephora</taxon>
    </lineage>
</organism>
<dbReference type="EMBL" id="MU118232">
    <property type="protein sequence ID" value="KAF9643389.1"/>
    <property type="molecule type" value="Genomic_DNA"/>
</dbReference>
<sequence>MLVTCIGSSKNQASCTCTQFTPWKSKEAKCKGCGHRLGSHLDTPTLSHATETPATTAVPENKYIGRLFNSLKATAVHETARKEMLEGFRPPSPPANPTPSTRVTKGKVKARRASTRVRSQSATVGTVKFGRIVIFPCGDQNTRQFRFPTINATSLGPYVNAGLAVEANDTSGITFQLSWGTKQFNAFLRRLFPVLFTYFDTVSPGFKYIPDEPDNIGMKRIEYLLPYVLLEKDYRKYNIVDDTHPTATKYKEALSGDGTNAGFRAKGIFIVTKAPIPQAVLDGWFSPSPAPVIPAMCITPSLTTTTGNKRSRAVSSDSSEVSQGGSNYVPADIASAGNEETDTDDVKIIEKPPKKRIRISSLKAQDPSTFIQGSSKDGELDSLAQQLQQSASFDESYSKKVWPSDEGADLWNF</sequence>
<name>A0ACB6Z102_THEGA</name>
<evidence type="ECO:0000313" key="2">
    <source>
        <dbReference type="Proteomes" id="UP000886501"/>
    </source>
</evidence>
<evidence type="ECO:0000313" key="1">
    <source>
        <dbReference type="EMBL" id="KAF9643389.1"/>
    </source>
</evidence>
<gene>
    <name evidence="1" type="ORF">BDM02DRAFT_3191711</name>
</gene>